<keyword evidence="2" id="KW-1185">Reference proteome</keyword>
<dbReference type="AlphaFoldDB" id="A0A9W4WVG4"/>
<organism evidence="1 2">
    <name type="scientific">Funneliformis geosporum</name>
    <dbReference type="NCBI Taxonomy" id="1117311"/>
    <lineage>
        <taxon>Eukaryota</taxon>
        <taxon>Fungi</taxon>
        <taxon>Fungi incertae sedis</taxon>
        <taxon>Mucoromycota</taxon>
        <taxon>Glomeromycotina</taxon>
        <taxon>Glomeromycetes</taxon>
        <taxon>Glomerales</taxon>
        <taxon>Glomeraceae</taxon>
        <taxon>Funneliformis</taxon>
    </lineage>
</organism>
<dbReference type="Proteomes" id="UP001153678">
    <property type="component" value="Unassembled WGS sequence"/>
</dbReference>
<sequence>MYKLVSEKRLEKAKREVEDNLYFILEQYLDENELPTPKVYLDYQKEEDITKRAELYKKCDIHAKKYRANRIIKTKEFHEKNKDKYPELKDLIESELKEEERVIKNLEETIKTFDYLK</sequence>
<comment type="caution">
    <text evidence="1">The sequence shown here is derived from an EMBL/GenBank/DDBJ whole genome shotgun (WGS) entry which is preliminary data.</text>
</comment>
<evidence type="ECO:0000313" key="1">
    <source>
        <dbReference type="EMBL" id="CAI2182012.1"/>
    </source>
</evidence>
<reference evidence="1" key="1">
    <citation type="submission" date="2022-08" db="EMBL/GenBank/DDBJ databases">
        <authorList>
            <person name="Kallberg Y."/>
            <person name="Tangrot J."/>
            <person name="Rosling A."/>
        </authorList>
    </citation>
    <scope>NUCLEOTIDE SEQUENCE</scope>
    <source>
        <strain evidence="1">Wild A</strain>
    </source>
</reference>
<gene>
    <name evidence="1" type="ORF">FWILDA_LOCUS10370</name>
</gene>
<evidence type="ECO:0000313" key="2">
    <source>
        <dbReference type="Proteomes" id="UP001153678"/>
    </source>
</evidence>
<accession>A0A9W4WVG4</accession>
<name>A0A9W4WVG4_9GLOM</name>
<proteinExistence type="predicted"/>
<dbReference type="EMBL" id="CAMKVN010002648">
    <property type="protein sequence ID" value="CAI2182012.1"/>
    <property type="molecule type" value="Genomic_DNA"/>
</dbReference>
<protein>
    <submittedName>
        <fullName evidence="1">6376_t:CDS:1</fullName>
    </submittedName>
</protein>